<dbReference type="SUPFAM" id="SSF56112">
    <property type="entry name" value="Protein kinase-like (PK-like)"/>
    <property type="match status" value="1"/>
</dbReference>
<dbReference type="InterPro" id="IPR011009">
    <property type="entry name" value="Kinase-like_dom_sf"/>
</dbReference>
<dbReference type="Gene3D" id="3.90.1200.10">
    <property type="match status" value="1"/>
</dbReference>
<dbReference type="Pfam" id="PF01633">
    <property type="entry name" value="Choline_kinase"/>
    <property type="match status" value="1"/>
</dbReference>
<evidence type="ECO:0000256" key="2">
    <source>
        <dbReference type="SAM" id="MobiDB-lite"/>
    </source>
</evidence>
<name>A0AAX4H734_9ASCO</name>
<evidence type="ECO:0000313" key="4">
    <source>
        <dbReference type="EMBL" id="WPK23580.1"/>
    </source>
</evidence>
<organism evidence="4 5">
    <name type="scientific">Australozyma saopauloensis</name>
    <dbReference type="NCBI Taxonomy" id="291208"/>
    <lineage>
        <taxon>Eukaryota</taxon>
        <taxon>Fungi</taxon>
        <taxon>Dikarya</taxon>
        <taxon>Ascomycota</taxon>
        <taxon>Saccharomycotina</taxon>
        <taxon>Pichiomycetes</taxon>
        <taxon>Metschnikowiaceae</taxon>
        <taxon>Australozyma</taxon>
    </lineage>
</organism>
<evidence type="ECO:0000259" key="3">
    <source>
        <dbReference type="Pfam" id="PF04428"/>
    </source>
</evidence>
<gene>
    <name evidence="4" type="ORF">PUMCH_000821</name>
</gene>
<comment type="similarity">
    <text evidence="1">Belongs to the choline/ethanolamine kinase family.</text>
</comment>
<dbReference type="CDD" id="cd05157">
    <property type="entry name" value="ETNK_euk"/>
    <property type="match status" value="1"/>
</dbReference>
<dbReference type="RefSeq" id="XP_062875966.1">
    <property type="nucleotide sequence ID" value="XM_063019896.1"/>
</dbReference>
<evidence type="ECO:0000313" key="5">
    <source>
        <dbReference type="Proteomes" id="UP001338582"/>
    </source>
</evidence>
<reference evidence="4 5" key="1">
    <citation type="submission" date="2023-10" db="EMBL/GenBank/DDBJ databases">
        <title>Draft Genome Sequence of Candida saopaulonensis from a very Premature Infant with Sepsis.</title>
        <authorList>
            <person name="Ning Y."/>
            <person name="Dai R."/>
            <person name="Xiao M."/>
            <person name="Xu Y."/>
            <person name="Yan Q."/>
            <person name="Zhang L."/>
        </authorList>
    </citation>
    <scope>NUCLEOTIDE SEQUENCE [LARGE SCALE GENOMIC DNA]</scope>
    <source>
        <strain evidence="4 5">19XY460</strain>
    </source>
</reference>
<dbReference type="GO" id="GO:0004305">
    <property type="term" value="F:ethanolamine kinase activity"/>
    <property type="evidence" value="ECO:0007669"/>
    <property type="project" value="TreeGrafter"/>
</dbReference>
<dbReference type="GO" id="GO:0005737">
    <property type="term" value="C:cytoplasm"/>
    <property type="evidence" value="ECO:0007669"/>
    <property type="project" value="TreeGrafter"/>
</dbReference>
<feature type="domain" description="Choline kinase N-terminal" evidence="3">
    <location>
        <begin position="63"/>
        <end position="107"/>
    </location>
</feature>
<dbReference type="GO" id="GO:0004103">
    <property type="term" value="F:choline kinase activity"/>
    <property type="evidence" value="ECO:0007669"/>
    <property type="project" value="TreeGrafter"/>
</dbReference>
<keyword evidence="5" id="KW-1185">Reference proteome</keyword>
<sequence length="543" mass="62455">MLSADITPSSHRVSRSRSKTRTSTAANSRSASSSRRPSFSGSRRSLSSSLLSRLNINPSVEFSGEKPINSINVHLDNSLPRDFFKQELLGLIKALKISKWHKRQLTVDNLEVNRILGALTNSIYKIEYNDPLTLVQPPLLLLRVYGKNVDNLIDRDLELNILIKLSAKRIGPKLLGIFTNGRFEQFLEGFVTMSKLEIRDTVISQILGRRMKDLHYQVELDENERGLEFPVAWLQILKWLLLFEKDYLPSFSKAQIEETLLMPFETFRNLVFTYRDWLFGKYDTERLSDNYKFCHNDTQYGNLLLKDLFDPLSVIQTDAGSSTITTSNKGDSNLAVIDFEYSGPNFPAYDIADHFSEWMSDYHDLDKPYFIHDNKYPTNQEQLNLLRSYVEYKFEVSSSNFKTETKAPEDPTALIDFEVKKLYNEIIYWRSTVQFFWLIWGLIQHEPEQDPADALGSTSESRGVSSTYEFSTGMNNLKISNESAIEEDLITSTDDDFDYLKYSQQKAALIVGDMISFGLLSISDVPANHHNKIKFLDTQVFKI</sequence>
<evidence type="ECO:0000256" key="1">
    <source>
        <dbReference type="ARBA" id="ARBA00038211"/>
    </source>
</evidence>
<dbReference type="Proteomes" id="UP001338582">
    <property type="component" value="Chromosome 1"/>
</dbReference>
<accession>A0AAX4H734</accession>
<dbReference type="InterPro" id="IPR007521">
    <property type="entry name" value="Choline_kin_N"/>
</dbReference>
<dbReference type="Gene3D" id="3.30.200.20">
    <property type="entry name" value="Phosphorylase Kinase, domain 1"/>
    <property type="match status" value="1"/>
</dbReference>
<feature type="region of interest" description="Disordered" evidence="2">
    <location>
        <begin position="1"/>
        <end position="44"/>
    </location>
</feature>
<proteinExistence type="inferred from homology"/>
<dbReference type="EMBL" id="CP138894">
    <property type="protein sequence ID" value="WPK23580.1"/>
    <property type="molecule type" value="Genomic_DNA"/>
</dbReference>
<dbReference type="GeneID" id="88171889"/>
<dbReference type="PANTHER" id="PTHR22603:SF93">
    <property type="entry name" value="RE24176P"/>
    <property type="match status" value="1"/>
</dbReference>
<dbReference type="AlphaFoldDB" id="A0AAX4H734"/>
<dbReference type="GO" id="GO:0006646">
    <property type="term" value="P:phosphatidylethanolamine biosynthetic process"/>
    <property type="evidence" value="ECO:0007669"/>
    <property type="project" value="TreeGrafter"/>
</dbReference>
<dbReference type="PANTHER" id="PTHR22603">
    <property type="entry name" value="CHOLINE/ETHANOALAMINE KINASE"/>
    <property type="match status" value="1"/>
</dbReference>
<dbReference type="KEGG" id="asau:88171889"/>
<protein>
    <recommendedName>
        <fullName evidence="3">Choline kinase N-terminal domain-containing protein</fullName>
    </recommendedName>
</protein>
<feature type="compositionally biased region" description="Low complexity" evidence="2">
    <location>
        <begin position="21"/>
        <end position="44"/>
    </location>
</feature>
<dbReference type="Pfam" id="PF04428">
    <property type="entry name" value="Choline_kin_N"/>
    <property type="match status" value="1"/>
</dbReference>